<sequence>KILLCGDVIDLFNTISCVSKLCINPSAGNGNAAQITIRVNAMQLIFIERQRHSSYHRKGGITILSLKKTWLKIHRGLISITATDFRIHNDANNKVRLGSILHKHPKAFDREPTQLR</sequence>
<name>A0A5K3EPN6_MESCO</name>
<reference evidence="1" key="1">
    <citation type="submission" date="2019-11" db="UniProtKB">
        <authorList>
            <consortium name="WormBaseParasite"/>
        </authorList>
    </citation>
    <scope>IDENTIFICATION</scope>
</reference>
<evidence type="ECO:0000313" key="1">
    <source>
        <dbReference type="WBParaSite" id="MCU_001779-RA"/>
    </source>
</evidence>
<dbReference type="AlphaFoldDB" id="A0A5K3EPN6"/>
<dbReference type="WBParaSite" id="MCU_001779-RA">
    <property type="protein sequence ID" value="MCU_001779-RA"/>
    <property type="gene ID" value="MCU_001779"/>
</dbReference>
<accession>A0A5K3EPN6</accession>
<proteinExistence type="predicted"/>
<organism evidence="1">
    <name type="scientific">Mesocestoides corti</name>
    <name type="common">Flatworm</name>
    <dbReference type="NCBI Taxonomy" id="53468"/>
    <lineage>
        <taxon>Eukaryota</taxon>
        <taxon>Metazoa</taxon>
        <taxon>Spiralia</taxon>
        <taxon>Lophotrochozoa</taxon>
        <taxon>Platyhelminthes</taxon>
        <taxon>Cestoda</taxon>
        <taxon>Eucestoda</taxon>
        <taxon>Cyclophyllidea</taxon>
        <taxon>Mesocestoididae</taxon>
        <taxon>Mesocestoides</taxon>
    </lineage>
</organism>
<protein>
    <submittedName>
        <fullName evidence="1">ATP-dependent DNA helicase</fullName>
    </submittedName>
</protein>